<evidence type="ECO:0000313" key="1">
    <source>
        <dbReference type="EMBL" id="SVD05351.1"/>
    </source>
</evidence>
<accession>A0A382S8T5</accession>
<proteinExistence type="predicted"/>
<gene>
    <name evidence="1" type="ORF">METZ01_LOCUS358205</name>
</gene>
<name>A0A382S8T5_9ZZZZ</name>
<organism evidence="1">
    <name type="scientific">marine metagenome</name>
    <dbReference type="NCBI Taxonomy" id="408172"/>
    <lineage>
        <taxon>unclassified sequences</taxon>
        <taxon>metagenomes</taxon>
        <taxon>ecological metagenomes</taxon>
    </lineage>
</organism>
<reference evidence="1" key="1">
    <citation type="submission" date="2018-05" db="EMBL/GenBank/DDBJ databases">
        <authorList>
            <person name="Lanie J.A."/>
            <person name="Ng W.-L."/>
            <person name="Kazmierczak K.M."/>
            <person name="Andrzejewski T.M."/>
            <person name="Davidsen T.M."/>
            <person name="Wayne K.J."/>
            <person name="Tettelin H."/>
            <person name="Glass J.I."/>
            <person name="Rusch D."/>
            <person name="Podicherti R."/>
            <person name="Tsui H.-C.T."/>
            <person name="Winkler M.E."/>
        </authorList>
    </citation>
    <scope>NUCLEOTIDE SEQUENCE</scope>
</reference>
<protein>
    <submittedName>
        <fullName evidence="1">Uncharacterized protein</fullName>
    </submittedName>
</protein>
<dbReference type="EMBL" id="UINC01126704">
    <property type="protein sequence ID" value="SVD05351.1"/>
    <property type="molecule type" value="Genomic_DNA"/>
</dbReference>
<sequence length="63" mass="7092">MTTKDKFVTAIMLILLVWGDQVVRPSTVVSGQNLNAGHFSHPTAMAMGQIVMWFTPFNKELER</sequence>
<dbReference type="AlphaFoldDB" id="A0A382S8T5"/>
<feature type="non-terminal residue" evidence="1">
    <location>
        <position position="63"/>
    </location>
</feature>